<evidence type="ECO:0000256" key="2">
    <source>
        <dbReference type="SAM" id="SignalP"/>
    </source>
</evidence>
<evidence type="ECO:0000256" key="1">
    <source>
        <dbReference type="SAM" id="Phobius"/>
    </source>
</evidence>
<name>A0ABR2C6Z4_9ROSI</name>
<keyword evidence="2" id="KW-0732">Signal</keyword>
<protein>
    <submittedName>
        <fullName evidence="3">Uncharacterized protein</fullName>
    </submittedName>
</protein>
<dbReference type="Proteomes" id="UP001472677">
    <property type="component" value="Unassembled WGS sequence"/>
</dbReference>
<feature type="transmembrane region" description="Helical" evidence="1">
    <location>
        <begin position="56"/>
        <end position="78"/>
    </location>
</feature>
<keyword evidence="1" id="KW-0472">Membrane</keyword>
<comment type="caution">
    <text evidence="3">The sequence shown here is derived from an EMBL/GenBank/DDBJ whole genome shotgun (WGS) entry which is preliminary data.</text>
</comment>
<organism evidence="3 4">
    <name type="scientific">Hibiscus sabdariffa</name>
    <name type="common">roselle</name>
    <dbReference type="NCBI Taxonomy" id="183260"/>
    <lineage>
        <taxon>Eukaryota</taxon>
        <taxon>Viridiplantae</taxon>
        <taxon>Streptophyta</taxon>
        <taxon>Embryophyta</taxon>
        <taxon>Tracheophyta</taxon>
        <taxon>Spermatophyta</taxon>
        <taxon>Magnoliopsida</taxon>
        <taxon>eudicotyledons</taxon>
        <taxon>Gunneridae</taxon>
        <taxon>Pentapetalae</taxon>
        <taxon>rosids</taxon>
        <taxon>malvids</taxon>
        <taxon>Malvales</taxon>
        <taxon>Malvaceae</taxon>
        <taxon>Malvoideae</taxon>
        <taxon>Hibiscus</taxon>
    </lineage>
</organism>
<keyword evidence="1" id="KW-1133">Transmembrane helix</keyword>
<keyword evidence="4" id="KW-1185">Reference proteome</keyword>
<sequence length="159" mass="18422">MWPLLWFAWCWFAALTWSTDARCGQLLFGCQAILLSFVVPMMLVALLLADSGDVWLWFPSSVPLRCLMALAILIHPLAKVYPRFLLPSWLCLCGSFHPLPLLCSRVWHGATHRPPWPYFVVLNALWMGSWCMLLRYKPARFIVSWWLPHPGVWCQGPLR</sequence>
<gene>
    <name evidence="3" type="ORF">V6N12_019241</name>
</gene>
<keyword evidence="1" id="KW-0812">Transmembrane</keyword>
<reference evidence="3 4" key="1">
    <citation type="journal article" date="2024" name="G3 (Bethesda)">
        <title>Genome assembly of Hibiscus sabdariffa L. provides insights into metabolisms of medicinal natural products.</title>
        <authorList>
            <person name="Kim T."/>
        </authorList>
    </citation>
    <scope>NUCLEOTIDE SEQUENCE [LARGE SCALE GENOMIC DNA]</scope>
    <source>
        <strain evidence="3">TK-2024</strain>
        <tissue evidence="3">Old leaves</tissue>
    </source>
</reference>
<feature type="transmembrane region" description="Helical" evidence="1">
    <location>
        <begin position="116"/>
        <end position="136"/>
    </location>
</feature>
<evidence type="ECO:0000313" key="3">
    <source>
        <dbReference type="EMBL" id="KAK8515193.1"/>
    </source>
</evidence>
<evidence type="ECO:0000313" key="4">
    <source>
        <dbReference type="Proteomes" id="UP001472677"/>
    </source>
</evidence>
<accession>A0ABR2C6Z4</accession>
<feature type="transmembrane region" description="Helical" evidence="1">
    <location>
        <begin position="31"/>
        <end position="49"/>
    </location>
</feature>
<proteinExistence type="predicted"/>
<feature type="signal peptide" evidence="2">
    <location>
        <begin position="1"/>
        <end position="18"/>
    </location>
</feature>
<feature type="chain" id="PRO_5047285801" evidence="2">
    <location>
        <begin position="19"/>
        <end position="159"/>
    </location>
</feature>
<dbReference type="EMBL" id="JBBPBM010000064">
    <property type="protein sequence ID" value="KAK8515193.1"/>
    <property type="molecule type" value="Genomic_DNA"/>
</dbReference>